<proteinExistence type="predicted"/>
<dbReference type="Gramene" id="PVH64060">
    <property type="protein sequence ID" value="PVH64060"/>
    <property type="gene ID" value="PAHAL_2G175200"/>
</dbReference>
<evidence type="ECO:0000313" key="2">
    <source>
        <dbReference type="EMBL" id="PVH64060.1"/>
    </source>
</evidence>
<dbReference type="EMBL" id="CM008047">
    <property type="protein sequence ID" value="PVH64060.1"/>
    <property type="molecule type" value="Genomic_DNA"/>
</dbReference>
<organism evidence="2">
    <name type="scientific">Panicum hallii</name>
    <dbReference type="NCBI Taxonomy" id="206008"/>
    <lineage>
        <taxon>Eukaryota</taxon>
        <taxon>Viridiplantae</taxon>
        <taxon>Streptophyta</taxon>
        <taxon>Embryophyta</taxon>
        <taxon>Tracheophyta</taxon>
        <taxon>Spermatophyta</taxon>
        <taxon>Magnoliopsida</taxon>
        <taxon>Liliopsida</taxon>
        <taxon>Poales</taxon>
        <taxon>Poaceae</taxon>
        <taxon>PACMAD clade</taxon>
        <taxon>Panicoideae</taxon>
        <taxon>Panicodae</taxon>
        <taxon>Paniceae</taxon>
        <taxon>Panicinae</taxon>
        <taxon>Panicum</taxon>
        <taxon>Panicum sect. Panicum</taxon>
    </lineage>
</organism>
<accession>A0A2T8KPI3</accession>
<protein>
    <submittedName>
        <fullName evidence="2">Uncharacterized protein</fullName>
    </submittedName>
</protein>
<dbReference type="Proteomes" id="UP000243499">
    <property type="component" value="Chromosome 2"/>
</dbReference>
<feature type="compositionally biased region" description="Basic residues" evidence="1">
    <location>
        <begin position="71"/>
        <end position="83"/>
    </location>
</feature>
<gene>
    <name evidence="2" type="ORF">PAHAL_2G175200</name>
</gene>
<dbReference type="AlphaFoldDB" id="A0A2T8KPI3"/>
<name>A0A2T8KPI3_9POAL</name>
<sequence>MNQHPPAPHSACPRRRSEWPCPLPPLPYRLHQLRPPAAAVHIRTPARQPALHGSASRPTAGPGTSAAIPTARRRGLSSKRRGPNHPQATTAVPATSAARHRRE</sequence>
<feature type="region of interest" description="Disordered" evidence="1">
    <location>
        <begin position="1"/>
        <end position="103"/>
    </location>
</feature>
<evidence type="ECO:0000256" key="1">
    <source>
        <dbReference type="SAM" id="MobiDB-lite"/>
    </source>
</evidence>
<reference evidence="2" key="1">
    <citation type="submission" date="2018-04" db="EMBL/GenBank/DDBJ databases">
        <title>WGS assembly of Panicum hallii.</title>
        <authorList>
            <person name="Lovell J."/>
            <person name="Jenkins J."/>
            <person name="Lowry D."/>
            <person name="Mamidi S."/>
            <person name="Sreedasyam A."/>
            <person name="Weng X."/>
            <person name="Barry K."/>
            <person name="Bonette J."/>
            <person name="Campitelli B."/>
            <person name="Daum C."/>
            <person name="Gordon S."/>
            <person name="Gould B."/>
            <person name="Lipzen A."/>
            <person name="Macqueen A."/>
            <person name="Palacio-Mejia J."/>
            <person name="Plott C."/>
            <person name="Shakirov E."/>
            <person name="Shu S."/>
            <person name="Yoshinaga Y."/>
            <person name="Zane M."/>
            <person name="Rokhsar D."/>
            <person name="Grimwood J."/>
            <person name="Schmutz J."/>
            <person name="Juenger T."/>
        </authorList>
    </citation>
    <scope>NUCLEOTIDE SEQUENCE [LARGE SCALE GENOMIC DNA]</scope>
    <source>
        <strain evidence="2">FIL2</strain>
    </source>
</reference>